<dbReference type="PANTHER" id="PTHR13318">
    <property type="entry name" value="PARTNER OF PAIRED, ISOFORM B-RELATED"/>
    <property type="match status" value="1"/>
</dbReference>
<dbReference type="Proteomes" id="UP000504618">
    <property type="component" value="Unplaced"/>
</dbReference>
<evidence type="ECO:0000313" key="1">
    <source>
        <dbReference type="Proteomes" id="UP000504618"/>
    </source>
</evidence>
<dbReference type="OrthoDB" id="63112at2759"/>
<dbReference type="Gene3D" id="3.80.10.10">
    <property type="entry name" value="Ribonuclease Inhibitor"/>
    <property type="match status" value="1"/>
</dbReference>
<proteinExistence type="predicted"/>
<dbReference type="GO" id="GO:0031146">
    <property type="term" value="P:SCF-dependent proteasomal ubiquitin-dependent protein catabolic process"/>
    <property type="evidence" value="ECO:0007669"/>
    <property type="project" value="TreeGrafter"/>
</dbReference>
<keyword evidence="1" id="KW-1185">Reference proteome</keyword>
<evidence type="ECO:0000313" key="2">
    <source>
        <dbReference type="RefSeq" id="XP_024893487.1"/>
    </source>
</evidence>
<name>A0A6J1RFF6_9HYME</name>
<accession>A0A6J1RFF6</accession>
<sequence>MRELHSPSLINEEAVVLELGNSCRDLEAIQSLNTRHGITPHGISALANCKNLLKMELKMAYEYSVTDDSLFKLLSSYQNLQEVYILFAALTDHQLELLAQCKNLKKLFFRLVKFHTPNKYSVIFEQCPNLQEFCFISCDISDQLVNQWKQRYPHVSVYTYDED</sequence>
<dbReference type="GO" id="GO:0019005">
    <property type="term" value="C:SCF ubiquitin ligase complex"/>
    <property type="evidence" value="ECO:0007669"/>
    <property type="project" value="TreeGrafter"/>
</dbReference>
<protein>
    <submittedName>
        <fullName evidence="2">Uncharacterized protein LOC112468511</fullName>
    </submittedName>
</protein>
<dbReference type="RefSeq" id="XP_024893487.1">
    <property type="nucleotide sequence ID" value="XM_025037719.1"/>
</dbReference>
<organism evidence="1 2">
    <name type="scientific">Temnothorax curvispinosus</name>
    <dbReference type="NCBI Taxonomy" id="300111"/>
    <lineage>
        <taxon>Eukaryota</taxon>
        <taxon>Metazoa</taxon>
        <taxon>Ecdysozoa</taxon>
        <taxon>Arthropoda</taxon>
        <taxon>Hexapoda</taxon>
        <taxon>Insecta</taxon>
        <taxon>Pterygota</taxon>
        <taxon>Neoptera</taxon>
        <taxon>Endopterygota</taxon>
        <taxon>Hymenoptera</taxon>
        <taxon>Apocrita</taxon>
        <taxon>Aculeata</taxon>
        <taxon>Formicoidea</taxon>
        <taxon>Formicidae</taxon>
        <taxon>Myrmicinae</taxon>
        <taxon>Temnothorax</taxon>
    </lineage>
</organism>
<dbReference type="GeneID" id="112468511"/>
<dbReference type="SUPFAM" id="SSF52047">
    <property type="entry name" value="RNI-like"/>
    <property type="match status" value="1"/>
</dbReference>
<dbReference type="AlphaFoldDB" id="A0A6J1RFF6"/>
<dbReference type="InterPro" id="IPR032675">
    <property type="entry name" value="LRR_dom_sf"/>
</dbReference>
<reference evidence="2" key="1">
    <citation type="submission" date="2025-08" db="UniProtKB">
        <authorList>
            <consortium name="RefSeq"/>
        </authorList>
    </citation>
    <scope>IDENTIFICATION</scope>
    <source>
        <tissue evidence="2">Whole body</tissue>
    </source>
</reference>
<gene>
    <name evidence="2" type="primary">LOC112468511</name>
</gene>